<feature type="region of interest" description="Disordered" evidence="8">
    <location>
        <begin position="212"/>
        <end position="241"/>
    </location>
</feature>
<evidence type="ECO:0000256" key="9">
    <source>
        <dbReference type="SAM" id="Phobius"/>
    </source>
</evidence>
<feature type="transmembrane region" description="Helical" evidence="9">
    <location>
        <begin position="91"/>
        <end position="111"/>
    </location>
</feature>
<comment type="subcellular location">
    <subcellularLocation>
        <location evidence="1">Membrane</location>
        <topology evidence="1">Multi-pass membrane protein</topology>
    </subcellularLocation>
</comment>
<comment type="pathway">
    <text evidence="2">Lipid metabolism; sphingolipid metabolism.</text>
</comment>
<dbReference type="AlphaFoldDB" id="A0A8E0RYY3"/>
<evidence type="ECO:0000256" key="2">
    <source>
        <dbReference type="ARBA" id="ARBA00004760"/>
    </source>
</evidence>
<keyword evidence="4 7" id="KW-0812">Transmembrane</keyword>
<feature type="domain" description="TLC" evidence="10">
    <location>
        <begin position="1"/>
        <end position="166"/>
    </location>
</feature>
<feature type="transmembrane region" description="Helical" evidence="9">
    <location>
        <begin position="142"/>
        <end position="162"/>
    </location>
</feature>
<dbReference type="InterPro" id="IPR006634">
    <property type="entry name" value="TLC-dom"/>
</dbReference>
<name>A0A8E0RYY3_9TREM</name>
<evidence type="ECO:0000313" key="12">
    <source>
        <dbReference type="Proteomes" id="UP000728185"/>
    </source>
</evidence>
<gene>
    <name evidence="11" type="ORF">FBUS_01409</name>
</gene>
<dbReference type="InterPro" id="IPR016439">
    <property type="entry name" value="Lag1/Lac1-like"/>
</dbReference>
<dbReference type="PANTHER" id="PTHR12560">
    <property type="entry name" value="LONGEVITY ASSURANCE FACTOR 1 LAG1"/>
    <property type="match status" value="1"/>
</dbReference>
<feature type="compositionally biased region" description="Low complexity" evidence="8">
    <location>
        <begin position="215"/>
        <end position="230"/>
    </location>
</feature>
<keyword evidence="6 7" id="KW-0472">Membrane</keyword>
<sequence length="241" mass="28198">MCVLYGLQLSHYFHALYATLSFETKRADYMATVVHHFVTISLLVCSYSLRFFYTGALVLLLHDISDVLLEVTKLNVYFRIRHGKKHNANKYMGDIGFLAFAISWALCRLYWYPVKVLHACGWCPMFRHGCVDPWLFWPFNGLLWALQLLHIYWFGFIMLLVYKILTGQIREVEDTREPEMHLEERSSDSYTQSICKNNRTRVKRVTVVKHRRSNRTSSSSNTVTNHNENSLCSKQLNGTTL</sequence>
<evidence type="ECO:0000313" key="11">
    <source>
        <dbReference type="EMBL" id="KAA0193304.1"/>
    </source>
</evidence>
<comment type="pathway">
    <text evidence="3">Sphingolipid metabolism.</text>
</comment>
<reference evidence="11" key="1">
    <citation type="submission" date="2019-05" db="EMBL/GenBank/DDBJ databases">
        <title>Annotation for the trematode Fasciolopsis buski.</title>
        <authorList>
            <person name="Choi Y.-J."/>
        </authorList>
    </citation>
    <scope>NUCLEOTIDE SEQUENCE</scope>
    <source>
        <strain evidence="11">HT</strain>
        <tissue evidence="11">Whole worm</tissue>
    </source>
</reference>
<dbReference type="GO" id="GO:0046513">
    <property type="term" value="P:ceramide biosynthetic process"/>
    <property type="evidence" value="ECO:0007669"/>
    <property type="project" value="InterPro"/>
</dbReference>
<keyword evidence="12" id="KW-1185">Reference proteome</keyword>
<dbReference type="Proteomes" id="UP000728185">
    <property type="component" value="Unassembled WGS sequence"/>
</dbReference>
<dbReference type="GO" id="GO:0016020">
    <property type="term" value="C:membrane"/>
    <property type="evidence" value="ECO:0007669"/>
    <property type="project" value="UniProtKB-SubCell"/>
</dbReference>
<dbReference type="PANTHER" id="PTHR12560:SF58">
    <property type="entry name" value="CERAMIDE SYNTHASE 1"/>
    <property type="match status" value="1"/>
</dbReference>
<evidence type="ECO:0000256" key="4">
    <source>
        <dbReference type="ARBA" id="ARBA00022692"/>
    </source>
</evidence>
<evidence type="ECO:0000256" key="5">
    <source>
        <dbReference type="ARBA" id="ARBA00022989"/>
    </source>
</evidence>
<accession>A0A8E0RYY3</accession>
<dbReference type="GO" id="GO:0050291">
    <property type="term" value="F:sphingosine N-acyltransferase activity"/>
    <property type="evidence" value="ECO:0007669"/>
    <property type="project" value="InterPro"/>
</dbReference>
<dbReference type="PROSITE" id="PS50922">
    <property type="entry name" value="TLC"/>
    <property type="match status" value="1"/>
</dbReference>
<evidence type="ECO:0000256" key="7">
    <source>
        <dbReference type="PROSITE-ProRule" id="PRU00205"/>
    </source>
</evidence>
<dbReference type="Pfam" id="PF03798">
    <property type="entry name" value="TRAM_LAG1_CLN8"/>
    <property type="match status" value="1"/>
</dbReference>
<proteinExistence type="predicted"/>
<evidence type="ECO:0000256" key="1">
    <source>
        <dbReference type="ARBA" id="ARBA00004141"/>
    </source>
</evidence>
<evidence type="ECO:0000256" key="6">
    <source>
        <dbReference type="ARBA" id="ARBA00023136"/>
    </source>
</evidence>
<dbReference type="SMART" id="SM00724">
    <property type="entry name" value="TLC"/>
    <property type="match status" value="1"/>
</dbReference>
<protein>
    <submittedName>
        <fullName evidence="11">LAG1 longevity assurance like protein 1</fullName>
    </submittedName>
</protein>
<dbReference type="UniPathway" id="UPA00222"/>
<evidence type="ECO:0000259" key="10">
    <source>
        <dbReference type="PROSITE" id="PS50922"/>
    </source>
</evidence>
<keyword evidence="5 9" id="KW-1133">Transmembrane helix</keyword>
<organism evidence="11 12">
    <name type="scientific">Fasciolopsis buskii</name>
    <dbReference type="NCBI Taxonomy" id="27845"/>
    <lineage>
        <taxon>Eukaryota</taxon>
        <taxon>Metazoa</taxon>
        <taxon>Spiralia</taxon>
        <taxon>Lophotrochozoa</taxon>
        <taxon>Platyhelminthes</taxon>
        <taxon>Trematoda</taxon>
        <taxon>Digenea</taxon>
        <taxon>Plagiorchiida</taxon>
        <taxon>Echinostomata</taxon>
        <taxon>Echinostomatoidea</taxon>
        <taxon>Fasciolidae</taxon>
        <taxon>Fasciolopsis</taxon>
    </lineage>
</organism>
<evidence type="ECO:0000256" key="3">
    <source>
        <dbReference type="ARBA" id="ARBA00004991"/>
    </source>
</evidence>
<evidence type="ECO:0000256" key="8">
    <source>
        <dbReference type="SAM" id="MobiDB-lite"/>
    </source>
</evidence>
<dbReference type="OrthoDB" id="537032at2759"/>
<feature type="compositionally biased region" description="Polar residues" evidence="8">
    <location>
        <begin position="231"/>
        <end position="241"/>
    </location>
</feature>
<dbReference type="EMBL" id="LUCM01005127">
    <property type="protein sequence ID" value="KAA0193304.1"/>
    <property type="molecule type" value="Genomic_DNA"/>
</dbReference>
<comment type="caution">
    <text evidence="11">The sequence shown here is derived from an EMBL/GenBank/DDBJ whole genome shotgun (WGS) entry which is preliminary data.</text>
</comment>